<dbReference type="HOGENOM" id="CLU_1220900_0_0_1"/>
<dbReference type="PROSITE" id="PS51057">
    <property type="entry name" value="PAIRED_2"/>
    <property type="match status" value="1"/>
</dbReference>
<keyword evidence="3" id="KW-0563">Paired box</keyword>
<feature type="region of interest" description="Disordered" evidence="8">
    <location>
        <begin position="135"/>
        <end position="177"/>
    </location>
</feature>
<dbReference type="EMBL" id="CAQQ02154091">
    <property type="status" value="NOT_ANNOTATED_CDS"/>
    <property type="molecule type" value="Genomic_DNA"/>
</dbReference>
<dbReference type="EMBL" id="CAQQ02154092">
    <property type="status" value="NOT_ANNOTATED_CDS"/>
    <property type="molecule type" value="Genomic_DNA"/>
</dbReference>
<evidence type="ECO:0000256" key="6">
    <source>
        <dbReference type="ARBA" id="ARBA00023163"/>
    </source>
</evidence>
<feature type="compositionally biased region" description="Polar residues" evidence="8">
    <location>
        <begin position="135"/>
        <end position="149"/>
    </location>
</feature>
<accession>T1G9X1</accession>
<evidence type="ECO:0000259" key="9">
    <source>
        <dbReference type="PROSITE" id="PS51057"/>
    </source>
</evidence>
<protein>
    <recommendedName>
        <fullName evidence="9">Paired domain-containing protein</fullName>
    </recommendedName>
</protein>
<proteinExistence type="predicted"/>
<keyword evidence="7" id="KW-0539">Nucleus</keyword>
<keyword evidence="2" id="KW-0217">Developmental protein</keyword>
<feature type="domain" description="Paired" evidence="9">
    <location>
        <begin position="1"/>
        <end position="34"/>
    </location>
</feature>
<evidence type="ECO:0000256" key="5">
    <source>
        <dbReference type="ARBA" id="ARBA00023125"/>
    </source>
</evidence>
<name>T1G9X1_MEGSC</name>
<evidence type="ECO:0000256" key="2">
    <source>
        <dbReference type="ARBA" id="ARBA00022473"/>
    </source>
</evidence>
<dbReference type="EnsemblMetazoa" id="MESCA000012-RA">
    <property type="protein sequence ID" value="MESCA000012-PA"/>
    <property type="gene ID" value="MESCA000012"/>
</dbReference>
<evidence type="ECO:0000313" key="10">
    <source>
        <dbReference type="EnsemblMetazoa" id="MESCA000012-PA"/>
    </source>
</evidence>
<dbReference type="SUPFAM" id="SSF46689">
    <property type="entry name" value="Homeodomain-like"/>
    <property type="match status" value="1"/>
</dbReference>
<evidence type="ECO:0000256" key="1">
    <source>
        <dbReference type="ARBA" id="ARBA00004123"/>
    </source>
</evidence>
<dbReference type="InterPro" id="IPR036388">
    <property type="entry name" value="WH-like_DNA-bd_sf"/>
</dbReference>
<dbReference type="GO" id="GO:0000978">
    <property type="term" value="F:RNA polymerase II cis-regulatory region sequence-specific DNA binding"/>
    <property type="evidence" value="ECO:0007669"/>
    <property type="project" value="TreeGrafter"/>
</dbReference>
<dbReference type="EMBL" id="CAQQ02154088">
    <property type="status" value="NOT_ANNOTATED_CDS"/>
    <property type="molecule type" value="Genomic_DNA"/>
</dbReference>
<evidence type="ECO:0000256" key="3">
    <source>
        <dbReference type="ARBA" id="ARBA00022724"/>
    </source>
</evidence>
<dbReference type="EMBL" id="CAQQ02154090">
    <property type="status" value="NOT_ANNOTATED_CDS"/>
    <property type="molecule type" value="Genomic_DNA"/>
</dbReference>
<keyword evidence="11" id="KW-1185">Reference proteome</keyword>
<dbReference type="PANTHER" id="PTHR45636">
    <property type="entry name" value="PAIRED BOX PROTEIN PAX-6-RELATED-RELATED"/>
    <property type="match status" value="1"/>
</dbReference>
<dbReference type="InterPro" id="IPR009057">
    <property type="entry name" value="Homeodomain-like_sf"/>
</dbReference>
<feature type="compositionally biased region" description="Low complexity" evidence="8">
    <location>
        <begin position="88"/>
        <end position="98"/>
    </location>
</feature>
<organism evidence="10 11">
    <name type="scientific">Megaselia scalaris</name>
    <name type="common">Humpbacked fly</name>
    <name type="synonym">Phora scalaris</name>
    <dbReference type="NCBI Taxonomy" id="36166"/>
    <lineage>
        <taxon>Eukaryota</taxon>
        <taxon>Metazoa</taxon>
        <taxon>Ecdysozoa</taxon>
        <taxon>Arthropoda</taxon>
        <taxon>Hexapoda</taxon>
        <taxon>Insecta</taxon>
        <taxon>Pterygota</taxon>
        <taxon>Neoptera</taxon>
        <taxon>Endopterygota</taxon>
        <taxon>Diptera</taxon>
        <taxon>Brachycera</taxon>
        <taxon>Muscomorpha</taxon>
        <taxon>Platypezoidea</taxon>
        <taxon>Phoridae</taxon>
        <taxon>Megaseliini</taxon>
        <taxon>Megaselia</taxon>
    </lineage>
</organism>
<reference evidence="11" key="1">
    <citation type="submission" date="2013-02" db="EMBL/GenBank/DDBJ databases">
        <authorList>
            <person name="Hughes D."/>
        </authorList>
    </citation>
    <scope>NUCLEOTIDE SEQUENCE</scope>
    <source>
        <strain>Durham</strain>
        <strain evidence="11">NC isolate 2 -- Noor lab</strain>
    </source>
</reference>
<dbReference type="GO" id="GO:0000981">
    <property type="term" value="F:DNA-binding transcription factor activity, RNA polymerase II-specific"/>
    <property type="evidence" value="ECO:0007669"/>
    <property type="project" value="TreeGrafter"/>
</dbReference>
<dbReference type="STRING" id="36166.T1G9X1"/>
<feature type="region of interest" description="Disordered" evidence="8">
    <location>
        <begin position="65"/>
        <end position="98"/>
    </location>
</feature>
<sequence length="227" mass="24935">MFAWEIRDQLIKQRICDPNSLPSVSSVNRILRNGGLMTDEMTTNEQNVIMQESYLKQQLFAVSPASVPSGGQPDKELLKKPEKRQKLSSSSSSSPVSPAAVAATAASVTIVPLALPIIKEEISCDETSSMLTAKTTTGGTKHINENNNILDDSSLSSSSTTSSTSSTDDVNEETVENSRIRGYLRRAAKGFGFILIRAQSIKTYARVVNQTRLKKRRFEEQFEDLDS</sequence>
<reference evidence="10" key="2">
    <citation type="submission" date="2015-06" db="UniProtKB">
        <authorList>
            <consortium name="EnsemblMetazoa"/>
        </authorList>
    </citation>
    <scope>IDENTIFICATION</scope>
</reference>
<dbReference type="AlphaFoldDB" id="T1G9X1"/>
<feature type="compositionally biased region" description="Low complexity" evidence="8">
    <location>
        <begin position="150"/>
        <end position="168"/>
    </location>
</feature>
<evidence type="ECO:0000256" key="4">
    <source>
        <dbReference type="ARBA" id="ARBA00023015"/>
    </source>
</evidence>
<dbReference type="InterPro" id="IPR001523">
    <property type="entry name" value="Paired_dom"/>
</dbReference>
<dbReference type="InterPro" id="IPR043565">
    <property type="entry name" value="PAX_fam"/>
</dbReference>
<keyword evidence="4" id="KW-0805">Transcription regulation</keyword>
<keyword evidence="5" id="KW-0238">DNA-binding</keyword>
<dbReference type="GO" id="GO:0005634">
    <property type="term" value="C:nucleus"/>
    <property type="evidence" value="ECO:0007669"/>
    <property type="project" value="UniProtKB-SubCell"/>
</dbReference>
<evidence type="ECO:0000256" key="7">
    <source>
        <dbReference type="ARBA" id="ARBA00023242"/>
    </source>
</evidence>
<evidence type="ECO:0000256" key="8">
    <source>
        <dbReference type="SAM" id="MobiDB-lite"/>
    </source>
</evidence>
<dbReference type="PANTHER" id="PTHR45636:SF43">
    <property type="entry name" value="PAIRED BOX POX-NEURO PROTEIN"/>
    <property type="match status" value="1"/>
</dbReference>
<dbReference type="Pfam" id="PF00292">
    <property type="entry name" value="PAX"/>
    <property type="match status" value="1"/>
</dbReference>
<dbReference type="Proteomes" id="UP000015102">
    <property type="component" value="Unassembled WGS sequence"/>
</dbReference>
<keyword evidence="6" id="KW-0804">Transcription</keyword>
<dbReference type="Gene3D" id="1.10.10.10">
    <property type="entry name" value="Winged helix-like DNA-binding domain superfamily/Winged helix DNA-binding domain"/>
    <property type="match status" value="1"/>
</dbReference>
<comment type="subcellular location">
    <subcellularLocation>
        <location evidence="1">Nucleus</location>
    </subcellularLocation>
</comment>
<dbReference type="EMBL" id="CAQQ02154089">
    <property type="status" value="NOT_ANNOTATED_CDS"/>
    <property type="molecule type" value="Genomic_DNA"/>
</dbReference>
<evidence type="ECO:0000313" key="11">
    <source>
        <dbReference type="Proteomes" id="UP000015102"/>
    </source>
</evidence>